<comment type="caution">
    <text evidence="1">The sequence shown here is derived from an EMBL/GenBank/DDBJ whole genome shotgun (WGS) entry which is preliminary data.</text>
</comment>
<dbReference type="AlphaFoldDB" id="A0A330GEY0"/>
<organism evidence="1 2">
    <name type="scientific">Enterobacter cloacae</name>
    <dbReference type="NCBI Taxonomy" id="550"/>
    <lineage>
        <taxon>Bacteria</taxon>
        <taxon>Pseudomonadati</taxon>
        <taxon>Pseudomonadota</taxon>
        <taxon>Gammaproteobacteria</taxon>
        <taxon>Enterobacterales</taxon>
        <taxon>Enterobacteriaceae</taxon>
        <taxon>Enterobacter</taxon>
        <taxon>Enterobacter cloacae complex</taxon>
    </lineage>
</organism>
<proteinExistence type="predicted"/>
<name>A0A330GEY0_ENTCL</name>
<sequence>MPAASVAIMAMMTSIANKSTGIFHAHTKNKKPRLSEVFIRVLRLVAAEHTVLRQRKKYTRSRTNAQFRHGF</sequence>
<reference evidence="1 2" key="1">
    <citation type="submission" date="2018-06" db="EMBL/GenBank/DDBJ databases">
        <title>ACT-28, a chromosomally-encoded AmpC with carbapenemase activity from Enterobacter kobei.</title>
        <authorList>
            <person name="Jousset A.B."/>
            <person name="Oueslati S."/>
            <person name="Bernabeu S."/>
            <person name="Takissian J."/>
            <person name="Creton E."/>
            <person name="Vogel A."/>
            <person name="Cotellon G."/>
            <person name="Bonnin R.A."/>
            <person name="Dortet L."/>
            <person name="Naas T."/>
        </authorList>
    </citation>
    <scope>NUCLEOTIDE SEQUENCE [LARGE SCALE GENOMIC DNA]</scope>
    <source>
        <strain evidence="1 2">99B3</strain>
    </source>
</reference>
<dbReference type="EMBL" id="QMDH01000003">
    <property type="protein sequence ID" value="RAZ71209.1"/>
    <property type="molecule type" value="Genomic_DNA"/>
</dbReference>
<gene>
    <name evidence="1" type="ORF">DP202_02915</name>
</gene>
<dbReference type="Proteomes" id="UP000251576">
    <property type="component" value="Unassembled WGS sequence"/>
</dbReference>
<protein>
    <submittedName>
        <fullName evidence="1">Uncharacterized protein</fullName>
    </submittedName>
</protein>
<accession>A0A330GEY0</accession>
<evidence type="ECO:0000313" key="2">
    <source>
        <dbReference type="Proteomes" id="UP000251576"/>
    </source>
</evidence>
<evidence type="ECO:0000313" key="1">
    <source>
        <dbReference type="EMBL" id="RAZ71209.1"/>
    </source>
</evidence>